<gene>
    <name evidence="3" type="ORF">PNOK_0347400</name>
</gene>
<reference evidence="3 4" key="1">
    <citation type="journal article" date="2017" name="Mol. Ecol.">
        <title>Comparative and population genomic landscape of Phellinus noxius: A hypervariable fungus causing root rot in trees.</title>
        <authorList>
            <person name="Chung C.L."/>
            <person name="Lee T.J."/>
            <person name="Akiba M."/>
            <person name="Lee H.H."/>
            <person name="Kuo T.H."/>
            <person name="Liu D."/>
            <person name="Ke H.M."/>
            <person name="Yokoi T."/>
            <person name="Roa M.B."/>
            <person name="Lu M.J."/>
            <person name="Chang Y.Y."/>
            <person name="Ann P.J."/>
            <person name="Tsai J.N."/>
            <person name="Chen C.Y."/>
            <person name="Tzean S.S."/>
            <person name="Ota Y."/>
            <person name="Hattori T."/>
            <person name="Sahashi N."/>
            <person name="Liou R.F."/>
            <person name="Kikuchi T."/>
            <person name="Tsai I.J."/>
        </authorList>
    </citation>
    <scope>NUCLEOTIDE SEQUENCE [LARGE SCALE GENOMIC DNA]</scope>
    <source>
        <strain evidence="3 4">FFPRI411160</strain>
    </source>
</reference>
<keyword evidence="4" id="KW-1185">Reference proteome</keyword>
<accession>A0A286UML1</accession>
<dbReference type="AlphaFoldDB" id="A0A286UML1"/>
<proteinExistence type="predicted"/>
<dbReference type="Proteomes" id="UP000217199">
    <property type="component" value="Unassembled WGS sequence"/>
</dbReference>
<feature type="coiled-coil region" evidence="1">
    <location>
        <begin position="207"/>
        <end position="311"/>
    </location>
</feature>
<feature type="region of interest" description="Disordered" evidence="2">
    <location>
        <begin position="910"/>
        <end position="981"/>
    </location>
</feature>
<evidence type="ECO:0000256" key="1">
    <source>
        <dbReference type="SAM" id="Coils"/>
    </source>
</evidence>
<comment type="caution">
    <text evidence="3">The sequence shown here is derived from an EMBL/GenBank/DDBJ whole genome shotgun (WGS) entry which is preliminary data.</text>
</comment>
<dbReference type="OrthoDB" id="3246510at2759"/>
<feature type="compositionally biased region" description="Polar residues" evidence="2">
    <location>
        <begin position="107"/>
        <end position="116"/>
    </location>
</feature>
<evidence type="ECO:0000256" key="2">
    <source>
        <dbReference type="SAM" id="MobiDB-lite"/>
    </source>
</evidence>
<protein>
    <submittedName>
        <fullName evidence="3">Uncharacterized protein</fullName>
    </submittedName>
</protein>
<name>A0A286UML1_9AGAM</name>
<dbReference type="EMBL" id="NBII01000003">
    <property type="protein sequence ID" value="PAV20847.1"/>
    <property type="molecule type" value="Genomic_DNA"/>
</dbReference>
<keyword evidence="1" id="KW-0175">Coiled coil</keyword>
<dbReference type="InParanoid" id="A0A286UML1"/>
<evidence type="ECO:0000313" key="3">
    <source>
        <dbReference type="EMBL" id="PAV20847.1"/>
    </source>
</evidence>
<feature type="coiled-coil region" evidence="1">
    <location>
        <begin position="548"/>
        <end position="575"/>
    </location>
</feature>
<dbReference type="STRING" id="2282107.A0A286UML1"/>
<feature type="region of interest" description="Disordered" evidence="2">
    <location>
        <begin position="95"/>
        <end position="120"/>
    </location>
</feature>
<organism evidence="3 4">
    <name type="scientific">Pyrrhoderma noxium</name>
    <dbReference type="NCBI Taxonomy" id="2282107"/>
    <lineage>
        <taxon>Eukaryota</taxon>
        <taxon>Fungi</taxon>
        <taxon>Dikarya</taxon>
        <taxon>Basidiomycota</taxon>
        <taxon>Agaricomycotina</taxon>
        <taxon>Agaricomycetes</taxon>
        <taxon>Hymenochaetales</taxon>
        <taxon>Hymenochaetaceae</taxon>
        <taxon>Pyrrhoderma</taxon>
    </lineage>
</organism>
<sequence>MDVDDKLHVNKHLKTERSPLQQMIPSHTQNSYSFSRNLKFDGVPTKSPFSKLSATHVRNPSKVFVPKDQNVVDKLLRSPRGQEMAYSIPFSRYSSGYGTPAQDKNRQIGSSDSPNQHLRKEPNFQAPQLFLIPKSCSGSYDATYSSQYDPLADDSAIFHQHTIEHTAQAQESMVIEQSYRSPSNFVDPKSDPADDLSALMFKGATDLRNAKSALEEQSKLVNKLEENLRVVTSEKKDLEKKLITVKERTTKSLDRLSKNLVIVNNALESLRSQTQNYKAATEETKISLSSLDNWKNTAKDALNQIKTMIGEDGSFTPTFSWKNVLNEIRSDMASKQQVIDLFRDRIEYTQGELMDSRNRISELECIQTQSNSDLKASAEKLLNAEESLNKISELTRLQQQQNMDILSKNLDLESKLSLSIEKISSLEDRLAHSEAEHEELIHLRNDLEVSRSLLNDRDEQIQCLQISRERLLSVEASVTAQEQYVKKLEESLSKNTENVEIANKKFLSAEAQVKVKLEVVSHLEKSLADSRSQLQAELELHSQTCAERDSLRRERDTLLEDKSNLSNEIEAHRARSSLSEAKNDLLQERLEEQASMLLLERKTREDTHKYFESLETTSMKKLESIKHLADSRIMELKNVLAPLENKLEEQRTATMKSIEEYSTASLSANVSNTEYMRKLESSITQKLDESSLLQKSLTGFAEENKALYKQIQVFQEEVRDLHEVLSVSQTSSKAQLDEVTLLRHQVENYRRNEDLMTQRAKNIVSRYTEGNLSYEEKQLIEAVHKASQVAHEQQLIAKSNEIRQRDNVIKSLSNSKSELETRLTRILNSQIKLKAGPDGTRSLIDPKSWSFSQVGTATKDQSENSAYDCPTTTLDIESGPDDNDIVDQTNITGENTPTASTFSKLENQKDVFDGNPPMIETPSRKRKGGLIHPSIEGSMGSPPRRLRITRSMQAPNDKSHIKGVPNKISEVAPKIKARKRR</sequence>
<evidence type="ECO:0000313" key="4">
    <source>
        <dbReference type="Proteomes" id="UP000217199"/>
    </source>
</evidence>